<dbReference type="PANTHER" id="PTHR35369:SF2">
    <property type="entry name" value="BLR3025 PROTEIN"/>
    <property type="match status" value="1"/>
</dbReference>
<dbReference type="Pfam" id="PF00817">
    <property type="entry name" value="IMS"/>
    <property type="match status" value="1"/>
</dbReference>
<evidence type="ECO:0000256" key="3">
    <source>
        <dbReference type="ARBA" id="ARBA00022763"/>
    </source>
</evidence>
<organism evidence="9 10">
    <name type="scientific">Marinibaculum pumilum</name>
    <dbReference type="NCBI Taxonomy" id="1766165"/>
    <lineage>
        <taxon>Bacteria</taxon>
        <taxon>Pseudomonadati</taxon>
        <taxon>Pseudomonadota</taxon>
        <taxon>Alphaproteobacteria</taxon>
        <taxon>Rhodospirillales</taxon>
        <taxon>Rhodospirillaceae</taxon>
        <taxon>Marinibaculum</taxon>
    </lineage>
</organism>
<sequence length="588" mass="62154">MKRFLALWLPYWPTDRLSPTGDGGGDGGGDSTSSAAWALTESVQGGVRLFAVDRRAAALGLRPGMSAADARALLPELRCREADRAADDAALQRLVRWCGRYSPWVAADGADGVRMDISGCAHLFGGEAAMACDLAGRLRARGLVVRLAIADSAAAAWALARFAAGERDGGDAAEMPEEEGILIAPPGEREAPLRPLPLAALRLEPARLEALNRVGLRRIGDLIGLPRASLARRFGADLLERLDAALARAERPLSPAMPVPDWRVRLTFPEPVALRGDLDAGCLRLLQALCARLERDGRGARRLTLTLYRSDGDSQDLQIGTARPVRDPGHLMRLFAERLGEAAPGFGIDVMILSAPVTEWLPAEQAGAPAAVLAPPEPVPEGPVSGGPAPAGSVPAGGGDHTAPQGRAHGFEAALAPLLDRLTVRLGAAQVRCLLAVEAHLPELAERYLPALEAAGSRSPAGSGAGRWDPAAPPRPVSLLPRPEPVAVEAVAAGDAPPLLFRWRRVLHRVVAAEGPERIAPPWWQALSVTEAPLPPARDYYRVEDAEGRRFWLFRLCHAQGGTAQGSGAQGSGAQGTDEGWFLHGLCT</sequence>
<feature type="region of interest" description="Disordered" evidence="6">
    <location>
        <begin position="372"/>
        <end position="406"/>
    </location>
</feature>
<dbReference type="CDD" id="cd03468">
    <property type="entry name" value="PolY_like"/>
    <property type="match status" value="1"/>
</dbReference>
<evidence type="ECO:0000256" key="6">
    <source>
        <dbReference type="SAM" id="MobiDB-lite"/>
    </source>
</evidence>
<feature type="domain" description="DNA polymerase Y-family little finger" evidence="8">
    <location>
        <begin position="267"/>
        <end position="342"/>
    </location>
</feature>
<feature type="region of interest" description="Disordered" evidence="6">
    <location>
        <begin position="455"/>
        <end position="481"/>
    </location>
</feature>
<evidence type="ECO:0000256" key="5">
    <source>
        <dbReference type="ARBA" id="ARBA00049244"/>
    </source>
</evidence>
<gene>
    <name evidence="9" type="ORF">ACFOGJ_26445</name>
</gene>
<comment type="caution">
    <text evidence="9">The sequence shown here is derived from an EMBL/GenBank/DDBJ whole genome shotgun (WGS) entry which is preliminary data.</text>
</comment>
<reference evidence="10" key="1">
    <citation type="journal article" date="2019" name="Int. J. Syst. Evol. Microbiol.">
        <title>The Global Catalogue of Microorganisms (GCM) 10K type strain sequencing project: providing services to taxonomists for standard genome sequencing and annotation.</title>
        <authorList>
            <consortium name="The Broad Institute Genomics Platform"/>
            <consortium name="The Broad Institute Genome Sequencing Center for Infectious Disease"/>
            <person name="Wu L."/>
            <person name="Ma J."/>
        </authorList>
    </citation>
    <scope>NUCLEOTIDE SEQUENCE [LARGE SCALE GENOMIC DNA]</scope>
    <source>
        <strain evidence="10">KCTC 42964</strain>
    </source>
</reference>
<evidence type="ECO:0000259" key="8">
    <source>
        <dbReference type="Pfam" id="PF11799"/>
    </source>
</evidence>
<accession>A0ABV7L857</accession>
<dbReference type="EC" id="2.7.7.7" evidence="2"/>
<evidence type="ECO:0000313" key="9">
    <source>
        <dbReference type="EMBL" id="MFC3230812.1"/>
    </source>
</evidence>
<dbReference type="SUPFAM" id="SSF56672">
    <property type="entry name" value="DNA/RNA polymerases"/>
    <property type="match status" value="1"/>
</dbReference>
<dbReference type="PANTHER" id="PTHR35369">
    <property type="entry name" value="BLR3025 PROTEIN-RELATED"/>
    <property type="match status" value="1"/>
</dbReference>
<protein>
    <recommendedName>
        <fullName evidence="2">DNA-directed DNA polymerase</fullName>
        <ecNumber evidence="2">2.7.7.7</ecNumber>
    </recommendedName>
</protein>
<keyword evidence="3" id="KW-0227">DNA damage</keyword>
<dbReference type="Pfam" id="PF11799">
    <property type="entry name" value="IMS_C"/>
    <property type="match status" value="1"/>
</dbReference>
<dbReference type="Proteomes" id="UP001595528">
    <property type="component" value="Unassembled WGS sequence"/>
</dbReference>
<name>A0ABV7L857_9PROT</name>
<evidence type="ECO:0000256" key="2">
    <source>
        <dbReference type="ARBA" id="ARBA00012417"/>
    </source>
</evidence>
<feature type="domain" description="UmuC" evidence="7">
    <location>
        <begin position="49"/>
        <end position="159"/>
    </location>
</feature>
<dbReference type="EMBL" id="JBHRTR010000049">
    <property type="protein sequence ID" value="MFC3230812.1"/>
    <property type="molecule type" value="Genomic_DNA"/>
</dbReference>
<evidence type="ECO:0000259" key="7">
    <source>
        <dbReference type="Pfam" id="PF00817"/>
    </source>
</evidence>
<evidence type="ECO:0000313" key="10">
    <source>
        <dbReference type="Proteomes" id="UP001595528"/>
    </source>
</evidence>
<proteinExistence type="predicted"/>
<dbReference type="InterPro" id="IPR001126">
    <property type="entry name" value="UmuC"/>
</dbReference>
<comment type="catalytic activity">
    <reaction evidence="5">
        <text>DNA(n) + a 2'-deoxyribonucleoside 5'-triphosphate = DNA(n+1) + diphosphate</text>
        <dbReference type="Rhea" id="RHEA:22508"/>
        <dbReference type="Rhea" id="RHEA-COMP:17339"/>
        <dbReference type="Rhea" id="RHEA-COMP:17340"/>
        <dbReference type="ChEBI" id="CHEBI:33019"/>
        <dbReference type="ChEBI" id="CHEBI:61560"/>
        <dbReference type="ChEBI" id="CHEBI:173112"/>
        <dbReference type="EC" id="2.7.7.7"/>
    </reaction>
</comment>
<dbReference type="RefSeq" id="WP_379906269.1">
    <property type="nucleotide sequence ID" value="NZ_JBHRTR010000049.1"/>
</dbReference>
<comment type="function">
    <text evidence="4">Poorly processive, error-prone DNA polymerase involved in untargeted mutagenesis. Copies undamaged DNA at stalled replication forks, which arise in vivo from mismatched or misaligned primer ends. These misaligned primers can be extended by PolIV. Exhibits no 3'-5' exonuclease (proofreading) activity. May be involved in translesional synthesis, in conjunction with the beta clamp from PolIII.</text>
</comment>
<feature type="compositionally biased region" description="Low complexity" evidence="6">
    <location>
        <begin position="382"/>
        <end position="394"/>
    </location>
</feature>
<comment type="subunit">
    <text evidence="1">Monomer.</text>
</comment>
<dbReference type="InterPro" id="IPR043502">
    <property type="entry name" value="DNA/RNA_pol_sf"/>
</dbReference>
<evidence type="ECO:0000256" key="1">
    <source>
        <dbReference type="ARBA" id="ARBA00011245"/>
    </source>
</evidence>
<keyword evidence="10" id="KW-1185">Reference proteome</keyword>
<evidence type="ECO:0000256" key="4">
    <source>
        <dbReference type="ARBA" id="ARBA00025589"/>
    </source>
</evidence>
<dbReference type="InterPro" id="IPR050356">
    <property type="entry name" value="SulA_CellDiv_inhibitor"/>
</dbReference>
<dbReference type="InterPro" id="IPR017961">
    <property type="entry name" value="DNA_pol_Y-fam_little_finger"/>
</dbReference>